<evidence type="ECO:0000313" key="5">
    <source>
        <dbReference type="Proteomes" id="UP000008281"/>
    </source>
</evidence>
<dbReference type="OrthoDB" id="5864403at2759"/>
<dbReference type="HOGENOM" id="CLU_019539_0_0_1"/>
<dbReference type="CDD" id="cd19941">
    <property type="entry name" value="TIL"/>
    <property type="match status" value="3"/>
</dbReference>
<dbReference type="SUPFAM" id="SSF57567">
    <property type="entry name" value="Serine protease inhibitors"/>
    <property type="match status" value="3"/>
</dbReference>
<sequence length="556" mass="58121">MGSSVTTPKPGTISPFGNETLPGLPGGFTLPTLNLSSFTMPTFAPISLANFTVPTFGTLPPLNLTFPALPTIAPFNLANFTFPTLGSMSPLNLSLPTLPTMAPLNLSGLPTLPSLNLASLTLPTFAPLNLSNLPTLAPLNLSNFTLPTMGTFPTLNLANFSIPTMAPLNLSALPTLPPMPTIAPLGNFTFGPLPTMASFFNMTMPSLFGSGNTTSGSILHSNVTLPTSDLKNSTATPVLLGDITVPHFGNMTMTTTMPGGVPLMMTTTKSGGSTPCGSTTCTTDQVCASPWNATQTCIKRLPDRRYCIDNPCATGMKCFDNTTSNAYTCYTKLDGAAGECLGIQCSPGDICYQVMGQQAKCIQLHQAPQCLGQNEEFSACKSGCESTCSTPFPPCMNSTTCTSGCACIRGYVRLNGVCELMNKCPTTTTGSVTCGGAEEYLACKPACEKSCSGIPTKACQLSLNSTTIAPTTCTPGCSCRPAYKRDTDSGQCVHARQCFHTTTCGLNESWSKCHNCESMCGQTANPSCKACWSGCGCNQGYSRSTSGVCVESTKCS</sequence>
<dbReference type="Gene3D" id="2.10.25.10">
    <property type="entry name" value="Laminin"/>
    <property type="match status" value="3"/>
</dbReference>
<dbReference type="PANTHER" id="PTHR23259:SF78">
    <property type="entry name" value="TIL DOMAIN-CONTAINING PROTEIN"/>
    <property type="match status" value="1"/>
</dbReference>
<dbReference type="Pfam" id="PF01826">
    <property type="entry name" value="TIL"/>
    <property type="match status" value="3"/>
</dbReference>
<dbReference type="InterPro" id="IPR036084">
    <property type="entry name" value="Ser_inhib-like_sf"/>
</dbReference>
<evidence type="ECO:0000256" key="1">
    <source>
        <dbReference type="ARBA" id="ARBA00022690"/>
    </source>
</evidence>
<keyword evidence="2" id="KW-0722">Serine protease inhibitor</keyword>
<dbReference type="AlphaFoldDB" id="E3NB78"/>
<keyword evidence="1" id="KW-0646">Protease inhibitor</keyword>
<keyword evidence="3" id="KW-1015">Disulfide bond</keyword>
<accession>E3NB78</accession>
<evidence type="ECO:0000256" key="3">
    <source>
        <dbReference type="ARBA" id="ARBA00023157"/>
    </source>
</evidence>
<organism evidence="5">
    <name type="scientific">Caenorhabditis remanei</name>
    <name type="common">Caenorhabditis vulgaris</name>
    <dbReference type="NCBI Taxonomy" id="31234"/>
    <lineage>
        <taxon>Eukaryota</taxon>
        <taxon>Metazoa</taxon>
        <taxon>Ecdysozoa</taxon>
        <taxon>Nematoda</taxon>
        <taxon>Chromadorea</taxon>
        <taxon>Rhabditida</taxon>
        <taxon>Rhabditina</taxon>
        <taxon>Rhabditomorpha</taxon>
        <taxon>Rhabditoidea</taxon>
        <taxon>Rhabditidae</taxon>
        <taxon>Peloderinae</taxon>
        <taxon>Caenorhabditis</taxon>
    </lineage>
</organism>
<dbReference type="Proteomes" id="UP000008281">
    <property type="component" value="Unassembled WGS sequence"/>
</dbReference>
<proteinExistence type="predicted"/>
<dbReference type="InterPro" id="IPR002919">
    <property type="entry name" value="TIL_dom"/>
</dbReference>
<dbReference type="PANTHER" id="PTHR23259">
    <property type="entry name" value="RIDDLE"/>
    <property type="match status" value="1"/>
</dbReference>
<gene>
    <name evidence="4" type="ORF">CRE_07804</name>
</gene>
<reference evidence="4" key="1">
    <citation type="submission" date="2007-07" db="EMBL/GenBank/DDBJ databases">
        <title>PCAP assembly of the Caenorhabditis remanei genome.</title>
        <authorList>
            <consortium name="The Caenorhabditis remanei Sequencing Consortium"/>
            <person name="Wilson R.K."/>
        </authorList>
    </citation>
    <scope>NUCLEOTIDE SEQUENCE [LARGE SCALE GENOMIC DNA]</scope>
    <source>
        <strain evidence="4">PB4641</strain>
    </source>
</reference>
<dbReference type="STRING" id="31234.E3NB78"/>
<keyword evidence="5" id="KW-1185">Reference proteome</keyword>
<name>E3NB78_CAERE</name>
<dbReference type="EMBL" id="DS268582">
    <property type="protein sequence ID" value="EFO91809.1"/>
    <property type="molecule type" value="Genomic_DNA"/>
</dbReference>
<evidence type="ECO:0000313" key="4">
    <source>
        <dbReference type="EMBL" id="EFO91809.1"/>
    </source>
</evidence>
<evidence type="ECO:0000256" key="2">
    <source>
        <dbReference type="ARBA" id="ARBA00022900"/>
    </source>
</evidence>
<dbReference type="InterPro" id="IPR051368">
    <property type="entry name" value="SerProtInhib-TIL_Domain"/>
</dbReference>
<dbReference type="GO" id="GO:0004867">
    <property type="term" value="F:serine-type endopeptidase inhibitor activity"/>
    <property type="evidence" value="ECO:0007669"/>
    <property type="project" value="UniProtKB-KW"/>
</dbReference>
<dbReference type="eggNOG" id="KOG1217">
    <property type="taxonomic scope" value="Eukaryota"/>
</dbReference>
<protein>
    <submittedName>
        <fullName evidence="4">Uncharacterized protein</fullName>
    </submittedName>
</protein>